<feature type="transmembrane region" description="Helical" evidence="1">
    <location>
        <begin position="279"/>
        <end position="298"/>
    </location>
</feature>
<dbReference type="EMBL" id="CAUEEQ010008154">
    <property type="protein sequence ID" value="CAJ0931923.1"/>
    <property type="molecule type" value="Genomic_DNA"/>
</dbReference>
<keyword evidence="3" id="KW-1185">Reference proteome</keyword>
<dbReference type="Proteomes" id="UP001176940">
    <property type="component" value="Unassembled WGS sequence"/>
</dbReference>
<keyword evidence="1" id="KW-0472">Membrane</keyword>
<organism evidence="2 3">
    <name type="scientific">Ranitomeya imitator</name>
    <name type="common">mimic poison frog</name>
    <dbReference type="NCBI Taxonomy" id="111125"/>
    <lineage>
        <taxon>Eukaryota</taxon>
        <taxon>Metazoa</taxon>
        <taxon>Chordata</taxon>
        <taxon>Craniata</taxon>
        <taxon>Vertebrata</taxon>
        <taxon>Euteleostomi</taxon>
        <taxon>Amphibia</taxon>
        <taxon>Batrachia</taxon>
        <taxon>Anura</taxon>
        <taxon>Neobatrachia</taxon>
        <taxon>Hyloidea</taxon>
        <taxon>Dendrobatidae</taxon>
        <taxon>Dendrobatinae</taxon>
        <taxon>Ranitomeya</taxon>
    </lineage>
</organism>
<dbReference type="PANTHER" id="PTHR44499">
    <property type="entry name" value="JOUBERIN"/>
    <property type="match status" value="1"/>
</dbReference>
<evidence type="ECO:0000256" key="1">
    <source>
        <dbReference type="SAM" id="Phobius"/>
    </source>
</evidence>
<keyword evidence="1" id="KW-1133">Transmembrane helix</keyword>
<keyword evidence="1" id="KW-0812">Transmembrane</keyword>
<protein>
    <submittedName>
        <fullName evidence="2">Uncharacterized protein</fullName>
    </submittedName>
</protein>
<gene>
    <name evidence="2" type="ORF">RIMI_LOCUS4914978</name>
</gene>
<evidence type="ECO:0000313" key="3">
    <source>
        <dbReference type="Proteomes" id="UP001176940"/>
    </source>
</evidence>
<sequence length="299" mass="33684">MEPAREIVGANKVLNVDKKLRLQLYYPPSRARVASSMHVYEWWLKHPRNRYPSTLYVTVKGLKLPDNVYPNCSMAAQLESGILQSDLQNDVPVMENNSSDAILNKEPLKWTRLPGQACHIPNRHLLSLQGGHMGCFSLRFSHVGRTLAAACADRDGYPIRSSSAVTLRSEGAVTWLVRALCKNVCAEGAEDGAASERGKQKQMGQVSVWSILWGHNQHLCSIIWGKCVYGASYGVIINLYAGLYEAYFNMEHFMGPIMNSMERYMGLLIQYGYSKTLNLLMSQLILLLLVSNFTFEIYR</sequence>
<dbReference type="InterPro" id="IPR052803">
    <property type="entry name" value="Cilium-Associated_Jouberin"/>
</dbReference>
<dbReference type="PANTHER" id="PTHR44499:SF1">
    <property type="entry name" value="JOUBERIN"/>
    <property type="match status" value="1"/>
</dbReference>
<proteinExistence type="predicted"/>
<accession>A0ABN9L330</accession>
<evidence type="ECO:0000313" key="2">
    <source>
        <dbReference type="EMBL" id="CAJ0931923.1"/>
    </source>
</evidence>
<reference evidence="2" key="1">
    <citation type="submission" date="2023-07" db="EMBL/GenBank/DDBJ databases">
        <authorList>
            <person name="Stuckert A."/>
        </authorList>
    </citation>
    <scope>NUCLEOTIDE SEQUENCE</scope>
</reference>
<name>A0ABN9L330_9NEOB</name>
<comment type="caution">
    <text evidence="2">The sequence shown here is derived from an EMBL/GenBank/DDBJ whole genome shotgun (WGS) entry which is preliminary data.</text>
</comment>